<evidence type="ECO:0000259" key="15">
    <source>
        <dbReference type="Pfam" id="PF00717"/>
    </source>
</evidence>
<dbReference type="GO" id="GO:0045892">
    <property type="term" value="P:negative regulation of DNA-templated transcription"/>
    <property type="evidence" value="ECO:0007669"/>
    <property type="project" value="UniProtKB-UniRule"/>
</dbReference>
<reference evidence="17" key="1">
    <citation type="journal article" date="2021" name="ISME J.">
        <title>Fine-scale metabolic discontinuity in a stratified prokaryote microbiome of a Red Sea deep halocline.</title>
        <authorList>
            <person name="Michoud G."/>
            <person name="Ngugi D.K."/>
            <person name="Barozzi A."/>
            <person name="Merlino G."/>
            <person name="Calleja M.L."/>
            <person name="Delgado-Huertas A."/>
            <person name="Moran X.A.G."/>
            <person name="Daffonchio D."/>
        </authorList>
    </citation>
    <scope>NUCLEOTIDE SEQUENCE</scope>
    <source>
        <strain evidence="17">SuakinDeep_MAG55_1</strain>
    </source>
</reference>
<dbReference type="GO" id="GO:0003677">
    <property type="term" value="F:DNA binding"/>
    <property type="evidence" value="ECO:0007669"/>
    <property type="project" value="UniProtKB-UniRule"/>
</dbReference>
<accession>A0A942A3I5</accession>
<dbReference type="EMBL" id="JAANXD010000040">
    <property type="protein sequence ID" value="MBS1257864.1"/>
    <property type="molecule type" value="Genomic_DNA"/>
</dbReference>
<feature type="active site" description="For autocatalytic cleavage activity" evidence="13">
    <location>
        <position position="161"/>
    </location>
</feature>
<evidence type="ECO:0000256" key="12">
    <source>
        <dbReference type="ARBA" id="ARBA00023236"/>
    </source>
</evidence>
<evidence type="ECO:0000256" key="2">
    <source>
        <dbReference type="ARBA" id="ARBA00011738"/>
    </source>
</evidence>
<keyword evidence="6 13" id="KW-0378">Hydrolase</keyword>
<dbReference type="GO" id="GO:0004252">
    <property type="term" value="F:serine-type endopeptidase activity"/>
    <property type="evidence" value="ECO:0007669"/>
    <property type="project" value="UniProtKB-UniRule"/>
</dbReference>
<dbReference type="Gene3D" id="1.10.10.10">
    <property type="entry name" value="Winged helix-like DNA-binding domain superfamily/Winged helix DNA-binding domain"/>
    <property type="match status" value="1"/>
</dbReference>
<dbReference type="PRINTS" id="PR00726">
    <property type="entry name" value="LEXASERPTASE"/>
</dbReference>
<keyword evidence="3 13" id="KW-0678">Repressor</keyword>
<dbReference type="InterPro" id="IPR036286">
    <property type="entry name" value="LexA/Signal_pep-like_sf"/>
</dbReference>
<feature type="DNA-binding region" description="H-T-H motif" evidence="13">
    <location>
        <begin position="29"/>
        <end position="49"/>
    </location>
</feature>
<dbReference type="AlphaFoldDB" id="A0A942A3I5"/>
<keyword evidence="11 13" id="KW-0234">DNA repair</keyword>
<comment type="function">
    <text evidence="13">Represses a number of genes involved in the response to DNA damage (SOS response), including recA and lexA. In the presence of single-stranded DNA, RecA interacts with LexA causing an autocatalytic cleavage which disrupts the DNA-binding part of LexA, leading to derepression of the SOS regulon and eventually DNA repair.</text>
</comment>
<feature type="domain" description="LexA repressor DNA-binding" evidence="16">
    <location>
        <begin position="3"/>
        <end position="66"/>
    </location>
</feature>
<dbReference type="Pfam" id="PF00717">
    <property type="entry name" value="Peptidase_S24"/>
    <property type="match status" value="1"/>
</dbReference>
<dbReference type="GO" id="GO:0009432">
    <property type="term" value="P:SOS response"/>
    <property type="evidence" value="ECO:0007669"/>
    <property type="project" value="UniProtKB-UniRule"/>
</dbReference>
<sequence length="206" mass="23461">MKTELTKKQQRFLSFLTKYIREKGYPPTIREIVYHLKLASTNSVKKYLDILERKGYIKRVPNSPRAIELCVETPESHARVIPVVGKVRAGAPHLAVEDITGHLAMDASVARWDNTFFLKVEGDSMIDAHIRDGDFVLVKSQQTAENGDIVVAIINDEATVKRFFRRRNNIYLEPANPIMKPIVIKESQAHEMIIVGKVVTVLRQIK</sequence>
<keyword evidence="8 13" id="KW-0805">Transcription regulation</keyword>
<feature type="site" description="Cleavage; by autolysis" evidence="13">
    <location>
        <begin position="89"/>
        <end position="90"/>
    </location>
</feature>
<evidence type="ECO:0000313" key="17">
    <source>
        <dbReference type="EMBL" id="MBS1257864.1"/>
    </source>
</evidence>
<dbReference type="PANTHER" id="PTHR33516">
    <property type="entry name" value="LEXA REPRESSOR"/>
    <property type="match status" value="1"/>
</dbReference>
<dbReference type="SUPFAM" id="SSF51306">
    <property type="entry name" value="LexA/Signal peptidase"/>
    <property type="match status" value="1"/>
</dbReference>
<evidence type="ECO:0000256" key="8">
    <source>
        <dbReference type="ARBA" id="ARBA00023015"/>
    </source>
</evidence>
<dbReference type="EC" id="3.4.21.88" evidence="13"/>
<dbReference type="InterPro" id="IPR015927">
    <property type="entry name" value="Peptidase_S24_S26A/B/C"/>
</dbReference>
<comment type="catalytic activity">
    <reaction evidence="13">
        <text>Hydrolysis of Ala-|-Gly bond in repressor LexA.</text>
        <dbReference type="EC" id="3.4.21.88"/>
    </reaction>
</comment>
<dbReference type="SUPFAM" id="SSF46785">
    <property type="entry name" value="Winged helix' DNA-binding domain"/>
    <property type="match status" value="1"/>
</dbReference>
<dbReference type="InterPro" id="IPR006200">
    <property type="entry name" value="LexA"/>
</dbReference>
<comment type="subunit">
    <text evidence="2 13">Homodimer.</text>
</comment>
<feature type="domain" description="Peptidase S24/S26A/S26B/S26C" evidence="15">
    <location>
        <begin position="82"/>
        <end position="199"/>
    </location>
</feature>
<dbReference type="InterPro" id="IPR036388">
    <property type="entry name" value="WH-like_DNA-bd_sf"/>
</dbReference>
<name>A0A942A3I5_9BACT</name>
<keyword evidence="9 13" id="KW-0238">DNA-binding</keyword>
<dbReference type="FunFam" id="2.10.109.10:FF:000001">
    <property type="entry name" value="LexA repressor"/>
    <property type="match status" value="1"/>
</dbReference>
<evidence type="ECO:0000256" key="14">
    <source>
        <dbReference type="RuleBase" id="RU003991"/>
    </source>
</evidence>
<gene>
    <name evidence="13" type="primary">lexA</name>
    <name evidence="17" type="ORF">MAG551_00917</name>
</gene>
<dbReference type="GO" id="GO:0006508">
    <property type="term" value="P:proteolysis"/>
    <property type="evidence" value="ECO:0007669"/>
    <property type="project" value="InterPro"/>
</dbReference>
<dbReference type="FunFam" id="1.10.10.10:FF:000009">
    <property type="entry name" value="LexA repressor"/>
    <property type="match status" value="1"/>
</dbReference>
<dbReference type="Gene3D" id="2.10.109.10">
    <property type="entry name" value="Umud Fragment, subunit A"/>
    <property type="match status" value="1"/>
</dbReference>
<evidence type="ECO:0000256" key="6">
    <source>
        <dbReference type="ARBA" id="ARBA00022801"/>
    </source>
</evidence>
<dbReference type="GO" id="GO:0006260">
    <property type="term" value="P:DNA replication"/>
    <property type="evidence" value="ECO:0007669"/>
    <property type="project" value="UniProtKB-UniRule"/>
</dbReference>
<evidence type="ECO:0000256" key="7">
    <source>
        <dbReference type="ARBA" id="ARBA00022813"/>
    </source>
</evidence>
<dbReference type="InterPro" id="IPR050077">
    <property type="entry name" value="LexA_repressor"/>
</dbReference>
<comment type="caution">
    <text evidence="17">The sequence shown here is derived from an EMBL/GenBank/DDBJ whole genome shotgun (WGS) entry which is preliminary data.</text>
</comment>
<dbReference type="InterPro" id="IPR006197">
    <property type="entry name" value="Peptidase_S24_LexA"/>
</dbReference>
<dbReference type="NCBIfam" id="TIGR00498">
    <property type="entry name" value="lexA"/>
    <property type="match status" value="1"/>
</dbReference>
<dbReference type="GO" id="GO:0006281">
    <property type="term" value="P:DNA repair"/>
    <property type="evidence" value="ECO:0007669"/>
    <property type="project" value="UniProtKB-UniRule"/>
</dbReference>
<evidence type="ECO:0000259" key="16">
    <source>
        <dbReference type="Pfam" id="PF01726"/>
    </source>
</evidence>
<dbReference type="Proteomes" id="UP000722750">
    <property type="component" value="Unassembled WGS sequence"/>
</dbReference>
<evidence type="ECO:0000256" key="1">
    <source>
        <dbReference type="ARBA" id="ARBA00007484"/>
    </source>
</evidence>
<keyword evidence="4 13" id="KW-0235">DNA replication</keyword>
<proteinExistence type="inferred from homology"/>
<evidence type="ECO:0000256" key="10">
    <source>
        <dbReference type="ARBA" id="ARBA00023163"/>
    </source>
</evidence>
<keyword evidence="5 13" id="KW-0227">DNA damage</keyword>
<evidence type="ECO:0000313" key="18">
    <source>
        <dbReference type="Proteomes" id="UP000722750"/>
    </source>
</evidence>
<organism evidence="17 18">
    <name type="scientific">Candidatus Scalindua arabica</name>
    <dbReference type="NCBI Taxonomy" id="1127984"/>
    <lineage>
        <taxon>Bacteria</taxon>
        <taxon>Pseudomonadati</taxon>
        <taxon>Planctomycetota</taxon>
        <taxon>Candidatus Brocadiia</taxon>
        <taxon>Candidatus Brocadiales</taxon>
        <taxon>Candidatus Scalinduaceae</taxon>
        <taxon>Candidatus Scalindua</taxon>
    </lineage>
</organism>
<comment type="similarity">
    <text evidence="1 13 14">Belongs to the peptidase S24 family.</text>
</comment>
<dbReference type="PANTHER" id="PTHR33516:SF2">
    <property type="entry name" value="LEXA REPRESSOR-RELATED"/>
    <property type="match status" value="1"/>
</dbReference>
<evidence type="ECO:0000256" key="3">
    <source>
        <dbReference type="ARBA" id="ARBA00022491"/>
    </source>
</evidence>
<evidence type="ECO:0000256" key="13">
    <source>
        <dbReference type="HAMAP-Rule" id="MF_00015"/>
    </source>
</evidence>
<dbReference type="HAMAP" id="MF_00015">
    <property type="entry name" value="LexA"/>
    <property type="match status" value="1"/>
</dbReference>
<dbReference type="InterPro" id="IPR039418">
    <property type="entry name" value="LexA-like"/>
</dbReference>
<evidence type="ECO:0000256" key="4">
    <source>
        <dbReference type="ARBA" id="ARBA00022705"/>
    </source>
</evidence>
<dbReference type="InterPro" id="IPR006199">
    <property type="entry name" value="LexA_DNA-bd_dom"/>
</dbReference>
<dbReference type="CDD" id="cd06529">
    <property type="entry name" value="S24_LexA-like"/>
    <property type="match status" value="1"/>
</dbReference>
<evidence type="ECO:0000256" key="9">
    <source>
        <dbReference type="ARBA" id="ARBA00023125"/>
    </source>
</evidence>
<evidence type="ECO:0000256" key="5">
    <source>
        <dbReference type="ARBA" id="ARBA00022763"/>
    </source>
</evidence>
<keyword evidence="7 13" id="KW-0068">Autocatalytic cleavage</keyword>
<dbReference type="InterPro" id="IPR036390">
    <property type="entry name" value="WH_DNA-bd_sf"/>
</dbReference>
<evidence type="ECO:0000256" key="11">
    <source>
        <dbReference type="ARBA" id="ARBA00023204"/>
    </source>
</evidence>
<protein>
    <recommendedName>
        <fullName evidence="13">LexA repressor</fullName>
        <ecNumber evidence="13">3.4.21.88</ecNumber>
    </recommendedName>
</protein>
<keyword evidence="12 13" id="KW-0742">SOS response</keyword>
<feature type="active site" description="For autocatalytic cleavage activity" evidence="13">
    <location>
        <position position="124"/>
    </location>
</feature>
<dbReference type="Pfam" id="PF01726">
    <property type="entry name" value="LexA_DNA_bind"/>
    <property type="match status" value="1"/>
</dbReference>
<keyword evidence="10 13" id="KW-0804">Transcription</keyword>